<gene>
    <name evidence="3" type="ORF">PSTEL_21175</name>
</gene>
<evidence type="ECO:0000256" key="1">
    <source>
        <dbReference type="ARBA" id="ARBA00007430"/>
    </source>
</evidence>
<proteinExistence type="inferred from homology"/>
<dbReference type="InterPro" id="IPR051203">
    <property type="entry name" value="Polysaccharide_Synthase-Rel"/>
</dbReference>
<protein>
    <submittedName>
        <fullName evidence="3">UDP-N-acetylglucosamine 4,6-dehydratase</fullName>
    </submittedName>
</protein>
<reference evidence="3 4" key="1">
    <citation type="submission" date="2014-08" db="EMBL/GenBank/DDBJ databases">
        <title>Comparative genomics of the Paenibacillus odorifer group.</title>
        <authorList>
            <person name="den Bakker H.C."/>
            <person name="Tsai Y.-C."/>
            <person name="Martin N."/>
            <person name="Korlach J."/>
            <person name="Wiedmann M."/>
        </authorList>
    </citation>
    <scope>NUCLEOTIDE SEQUENCE [LARGE SCALE GENOMIC DNA]</scope>
    <source>
        <strain evidence="3 4">DSM 14472</strain>
    </source>
</reference>
<dbReference type="STRING" id="169760.PSTEL_21175"/>
<sequence>MFNNQRILVTGGTGSWGHELVRQLLQQSPKEIIVFSRGESAQVAMSREFEDARLTFVIGDIRDREALAAACRGVDYVFHLAALKHVPVCEDQPYEALKTNVIGTQNVIESAAASHVKKVIYISTDKAANPSNFYGMTKAIGEKLMVYANLLGSSTQFVTVRGGNVLGTNGSVVHLFMKQIRDKGEVRITDLKMTRFFLTLRDAITLLFKASEAAIGGEIFVMTMPTCRIVDLAEVLIEASGKAGVKIVETGTRPGEKIDEILMSDFESLSTVVYDSQYLVILPTLNIPELKDRYAGCEPVTFSSFSSGNNLMSKSQIRDILFRGGFLQ</sequence>
<dbReference type="Proteomes" id="UP000029507">
    <property type="component" value="Chromosome"/>
</dbReference>
<dbReference type="AlphaFoldDB" id="A0A089LYQ2"/>
<evidence type="ECO:0000313" key="3">
    <source>
        <dbReference type="EMBL" id="AIQ65260.1"/>
    </source>
</evidence>
<feature type="domain" description="Polysaccharide biosynthesis protein CapD-like" evidence="2">
    <location>
        <begin position="7"/>
        <end position="279"/>
    </location>
</feature>
<organism evidence="3 4">
    <name type="scientific">Paenibacillus stellifer</name>
    <dbReference type="NCBI Taxonomy" id="169760"/>
    <lineage>
        <taxon>Bacteria</taxon>
        <taxon>Bacillati</taxon>
        <taxon>Bacillota</taxon>
        <taxon>Bacilli</taxon>
        <taxon>Bacillales</taxon>
        <taxon>Paenibacillaceae</taxon>
        <taxon>Paenibacillus</taxon>
    </lineage>
</organism>
<evidence type="ECO:0000259" key="2">
    <source>
        <dbReference type="Pfam" id="PF02719"/>
    </source>
</evidence>
<keyword evidence="4" id="KW-1185">Reference proteome</keyword>
<evidence type="ECO:0000313" key="4">
    <source>
        <dbReference type="Proteomes" id="UP000029507"/>
    </source>
</evidence>
<dbReference type="InterPro" id="IPR003869">
    <property type="entry name" value="Polysac_CapD-like"/>
</dbReference>
<dbReference type="OrthoDB" id="9803111at2"/>
<name>A0A089LYQ2_9BACL</name>
<dbReference type="RefSeq" id="WP_038698169.1">
    <property type="nucleotide sequence ID" value="NZ_CP009286.1"/>
</dbReference>
<dbReference type="SUPFAM" id="SSF51735">
    <property type="entry name" value="NAD(P)-binding Rossmann-fold domains"/>
    <property type="match status" value="1"/>
</dbReference>
<dbReference type="HOGENOM" id="CLU_013560_4_1_9"/>
<comment type="similarity">
    <text evidence="1">Belongs to the polysaccharide synthase family.</text>
</comment>
<dbReference type="PANTHER" id="PTHR43318">
    <property type="entry name" value="UDP-N-ACETYLGLUCOSAMINE 4,6-DEHYDRATASE"/>
    <property type="match status" value="1"/>
</dbReference>
<dbReference type="CDD" id="cd05237">
    <property type="entry name" value="UDP_invert_4-6DH_SDR_e"/>
    <property type="match status" value="1"/>
</dbReference>
<dbReference type="PANTHER" id="PTHR43318:SF2">
    <property type="entry name" value="UDP-N-ACETYLGLUCOSAMINE 4,6-DEHYDRATASE (INVERTING)"/>
    <property type="match status" value="1"/>
</dbReference>
<dbReference type="KEGG" id="pste:PSTEL_21175"/>
<dbReference type="Gene3D" id="3.40.50.720">
    <property type="entry name" value="NAD(P)-binding Rossmann-like Domain"/>
    <property type="match status" value="1"/>
</dbReference>
<dbReference type="InterPro" id="IPR036291">
    <property type="entry name" value="NAD(P)-bd_dom_sf"/>
</dbReference>
<dbReference type="Pfam" id="PF02719">
    <property type="entry name" value="Polysacc_synt_2"/>
    <property type="match status" value="1"/>
</dbReference>
<dbReference type="EMBL" id="CP009286">
    <property type="protein sequence ID" value="AIQ65260.1"/>
    <property type="molecule type" value="Genomic_DNA"/>
</dbReference>
<accession>A0A089LYQ2</accession>